<gene>
    <name evidence="1" type="ORF">EEDITHA_LOCUS14759</name>
</gene>
<name>A0AAU9UKW7_EUPED</name>
<reference evidence="1" key="1">
    <citation type="submission" date="2022-03" db="EMBL/GenBank/DDBJ databases">
        <authorList>
            <person name="Tunstrom K."/>
        </authorList>
    </citation>
    <scope>NUCLEOTIDE SEQUENCE</scope>
</reference>
<dbReference type="AlphaFoldDB" id="A0AAU9UKW7"/>
<evidence type="ECO:0000313" key="2">
    <source>
        <dbReference type="Proteomes" id="UP001153954"/>
    </source>
</evidence>
<proteinExistence type="predicted"/>
<keyword evidence="2" id="KW-1185">Reference proteome</keyword>
<dbReference type="Proteomes" id="UP001153954">
    <property type="component" value="Unassembled WGS sequence"/>
</dbReference>
<accession>A0AAU9UKW7</accession>
<organism evidence="1 2">
    <name type="scientific">Euphydryas editha</name>
    <name type="common">Edith's checkerspot</name>
    <dbReference type="NCBI Taxonomy" id="104508"/>
    <lineage>
        <taxon>Eukaryota</taxon>
        <taxon>Metazoa</taxon>
        <taxon>Ecdysozoa</taxon>
        <taxon>Arthropoda</taxon>
        <taxon>Hexapoda</taxon>
        <taxon>Insecta</taxon>
        <taxon>Pterygota</taxon>
        <taxon>Neoptera</taxon>
        <taxon>Endopterygota</taxon>
        <taxon>Lepidoptera</taxon>
        <taxon>Glossata</taxon>
        <taxon>Ditrysia</taxon>
        <taxon>Papilionoidea</taxon>
        <taxon>Nymphalidae</taxon>
        <taxon>Nymphalinae</taxon>
        <taxon>Euphydryas</taxon>
    </lineage>
</organism>
<evidence type="ECO:0000313" key="1">
    <source>
        <dbReference type="EMBL" id="CAH2099833.1"/>
    </source>
</evidence>
<sequence>MQSPKDIELRLSALLPLLPRKFISEGWCYIMEDCPDRCAIQTFNDYIVSQWLENESFINTWCVHGERHLTTNAIESWYKKFNSAVSKNANLYQLLNVLKEDADLQIVVATQYE</sequence>
<protein>
    <submittedName>
        <fullName evidence="1">Uncharacterized protein</fullName>
    </submittedName>
</protein>
<dbReference type="EMBL" id="CAKOGL010000022">
    <property type="protein sequence ID" value="CAH2099833.1"/>
    <property type="molecule type" value="Genomic_DNA"/>
</dbReference>
<comment type="caution">
    <text evidence="1">The sequence shown here is derived from an EMBL/GenBank/DDBJ whole genome shotgun (WGS) entry which is preliminary data.</text>
</comment>